<keyword evidence="8" id="KW-1185">Reference proteome</keyword>
<dbReference type="OrthoDB" id="358216at2"/>
<dbReference type="CDD" id="cd24085">
    <property type="entry name" value="ASKHA_NBD_PanK-II_bac"/>
    <property type="match status" value="1"/>
</dbReference>
<keyword evidence="2" id="KW-0808">Transferase</keyword>
<proteinExistence type="predicted"/>
<keyword evidence="5" id="KW-0067">ATP-binding</keyword>
<protein>
    <submittedName>
        <fullName evidence="7">Type II pantothenate kinase</fullName>
    </submittedName>
</protein>
<dbReference type="RefSeq" id="WP_101176715.1">
    <property type="nucleotide sequence ID" value="NZ_PISE01000016.1"/>
</dbReference>
<evidence type="ECO:0000256" key="5">
    <source>
        <dbReference type="ARBA" id="ARBA00022840"/>
    </source>
</evidence>
<evidence type="ECO:0000313" key="8">
    <source>
        <dbReference type="Proteomes" id="UP000233375"/>
    </source>
</evidence>
<dbReference type="GO" id="GO:0005829">
    <property type="term" value="C:cytosol"/>
    <property type="evidence" value="ECO:0007669"/>
    <property type="project" value="TreeGrafter"/>
</dbReference>
<dbReference type="Proteomes" id="UP000233375">
    <property type="component" value="Unassembled WGS sequence"/>
</dbReference>
<keyword evidence="4 7" id="KW-0418">Kinase</keyword>
<keyword evidence="1" id="KW-0963">Cytoplasm</keyword>
<accession>A0A2N0Z3G3</accession>
<dbReference type="PANTHER" id="PTHR12280">
    <property type="entry name" value="PANTOTHENATE KINASE"/>
    <property type="match status" value="1"/>
</dbReference>
<evidence type="ECO:0000256" key="6">
    <source>
        <dbReference type="ARBA" id="ARBA00022993"/>
    </source>
</evidence>
<evidence type="ECO:0000256" key="3">
    <source>
        <dbReference type="ARBA" id="ARBA00022741"/>
    </source>
</evidence>
<dbReference type="Gene3D" id="3.30.420.40">
    <property type="match status" value="2"/>
</dbReference>
<name>A0A2N0Z3G3_9BACI</name>
<evidence type="ECO:0000313" key="7">
    <source>
        <dbReference type="EMBL" id="PKG24052.1"/>
    </source>
</evidence>
<keyword evidence="3" id="KW-0547">Nucleotide-binding</keyword>
<comment type="caution">
    <text evidence="7">The sequence shown here is derived from an EMBL/GenBank/DDBJ whole genome shotgun (WGS) entry which is preliminary data.</text>
</comment>
<dbReference type="InterPro" id="IPR043129">
    <property type="entry name" value="ATPase_NBD"/>
</dbReference>
<dbReference type="PANTHER" id="PTHR12280:SF20">
    <property type="entry name" value="4'-PHOSPHOPANTETHEINE PHOSPHATASE"/>
    <property type="match status" value="1"/>
</dbReference>
<dbReference type="GO" id="GO:0005524">
    <property type="term" value="F:ATP binding"/>
    <property type="evidence" value="ECO:0007669"/>
    <property type="project" value="UniProtKB-KW"/>
</dbReference>
<evidence type="ECO:0000256" key="1">
    <source>
        <dbReference type="ARBA" id="ARBA00022490"/>
    </source>
</evidence>
<dbReference type="NCBIfam" id="NF009842">
    <property type="entry name" value="PRK13317.1"/>
    <property type="match status" value="1"/>
</dbReference>
<dbReference type="PIRSF" id="PIRSF036940">
    <property type="entry name" value="PanK_bac_aCoA"/>
    <property type="match status" value="1"/>
</dbReference>
<dbReference type="GO" id="GO:0015937">
    <property type="term" value="P:coenzyme A biosynthetic process"/>
    <property type="evidence" value="ECO:0007669"/>
    <property type="project" value="UniProtKB-KW"/>
</dbReference>
<dbReference type="EMBL" id="PISE01000016">
    <property type="protein sequence ID" value="PKG24052.1"/>
    <property type="molecule type" value="Genomic_DNA"/>
</dbReference>
<evidence type="ECO:0000256" key="4">
    <source>
        <dbReference type="ARBA" id="ARBA00022777"/>
    </source>
</evidence>
<dbReference type="SUPFAM" id="SSF53067">
    <property type="entry name" value="Actin-like ATPase domain"/>
    <property type="match status" value="1"/>
</dbReference>
<dbReference type="Pfam" id="PF03630">
    <property type="entry name" value="Fumble"/>
    <property type="match status" value="1"/>
</dbReference>
<organism evidence="7 8">
    <name type="scientific">Niallia nealsonii</name>
    <dbReference type="NCBI Taxonomy" id="115979"/>
    <lineage>
        <taxon>Bacteria</taxon>
        <taxon>Bacillati</taxon>
        <taxon>Bacillota</taxon>
        <taxon>Bacilli</taxon>
        <taxon>Bacillales</taxon>
        <taxon>Bacillaceae</taxon>
        <taxon>Niallia</taxon>
    </lineage>
</organism>
<dbReference type="InterPro" id="IPR004567">
    <property type="entry name" value="Type_II_PanK"/>
</dbReference>
<sequence>MTSKKIGMDIGGSLIKLAFEEKGSIRFKKYPVSELANVLQWLKIIGINKIALTGGRAGGVKEKFFPAAKIIHEFEENYLGVNWLLQQNNLFGFEKYLLVNIGTGTSWYKVEDNHCKRMLGSGIGGGTLMGLGSYLTKVEDFCSLMELASLGNRKNVDMLVKDIYTIEDPRINGELTASNFANLAEGAKKEDITNALLQMIGETLFLLTKQVAKRESLQKVVYIGGTISENPLLQTILTSFQDQLEVAPYFLENGEYCGAIAAYLSI</sequence>
<keyword evidence="6" id="KW-0173">Coenzyme A biosynthesis</keyword>
<dbReference type="AlphaFoldDB" id="A0A2N0Z3G3"/>
<gene>
    <name evidence="7" type="ORF">CWS01_08245</name>
</gene>
<dbReference type="GO" id="GO:0004594">
    <property type="term" value="F:pantothenate kinase activity"/>
    <property type="evidence" value="ECO:0007669"/>
    <property type="project" value="InterPro"/>
</dbReference>
<reference evidence="7 8" key="1">
    <citation type="journal article" date="2003" name="Int. J. Syst. Evol. Microbiol.">
        <title>Bacillus nealsonii sp. nov., isolated from a spacecraft-assembly facility, whose spores are gamma-radiation resistant.</title>
        <authorList>
            <person name="Venkateswaran K."/>
            <person name="Kempf M."/>
            <person name="Chen F."/>
            <person name="Satomi M."/>
            <person name="Nicholson W."/>
            <person name="Kern R."/>
        </authorList>
    </citation>
    <scope>NUCLEOTIDE SEQUENCE [LARGE SCALE GENOMIC DNA]</scope>
    <source>
        <strain evidence="7 8">FO-92</strain>
    </source>
</reference>
<dbReference type="InterPro" id="IPR011602">
    <property type="entry name" value="Type_II_PanK_bac"/>
</dbReference>
<evidence type="ECO:0000256" key="2">
    <source>
        <dbReference type="ARBA" id="ARBA00022679"/>
    </source>
</evidence>